<proteinExistence type="predicted"/>
<accession>A0A4Y2PV66</accession>
<comment type="caution">
    <text evidence="1">The sequence shown here is derived from an EMBL/GenBank/DDBJ whole genome shotgun (WGS) entry which is preliminary data.</text>
</comment>
<dbReference type="EMBL" id="BGPR01012220">
    <property type="protein sequence ID" value="GBN55141.1"/>
    <property type="molecule type" value="Genomic_DNA"/>
</dbReference>
<protein>
    <submittedName>
        <fullName evidence="1">Uncharacterized protein</fullName>
    </submittedName>
</protein>
<reference evidence="1 2" key="1">
    <citation type="journal article" date="2019" name="Sci. Rep.">
        <title>Orb-weaving spider Araneus ventricosus genome elucidates the spidroin gene catalogue.</title>
        <authorList>
            <person name="Kono N."/>
            <person name="Nakamura H."/>
            <person name="Ohtoshi R."/>
            <person name="Moran D.A.P."/>
            <person name="Shinohara A."/>
            <person name="Yoshida Y."/>
            <person name="Fujiwara M."/>
            <person name="Mori M."/>
            <person name="Tomita M."/>
            <person name="Arakawa K."/>
        </authorList>
    </citation>
    <scope>NUCLEOTIDE SEQUENCE [LARGE SCALE GENOMIC DNA]</scope>
</reference>
<evidence type="ECO:0000313" key="2">
    <source>
        <dbReference type="Proteomes" id="UP000499080"/>
    </source>
</evidence>
<dbReference type="Proteomes" id="UP000499080">
    <property type="component" value="Unassembled WGS sequence"/>
</dbReference>
<evidence type="ECO:0000313" key="1">
    <source>
        <dbReference type="EMBL" id="GBN55141.1"/>
    </source>
</evidence>
<name>A0A4Y2PV66_ARAVE</name>
<dbReference type="AlphaFoldDB" id="A0A4Y2PV66"/>
<sequence>MLMFPKQEQVLKDSSLLHSGDERKETQNTITYLLKHIRHSFSYYRRQRAEPPEIALYLNVITREILPRRGMFPGAGTDGSRWEQYRDYRGILKQPHNGTDTAVVVFLALNEGKCIIGPN</sequence>
<gene>
    <name evidence="1" type="ORF">AVEN_14101_1</name>
</gene>
<organism evidence="1 2">
    <name type="scientific">Araneus ventricosus</name>
    <name type="common">Orbweaver spider</name>
    <name type="synonym">Epeira ventricosa</name>
    <dbReference type="NCBI Taxonomy" id="182803"/>
    <lineage>
        <taxon>Eukaryota</taxon>
        <taxon>Metazoa</taxon>
        <taxon>Ecdysozoa</taxon>
        <taxon>Arthropoda</taxon>
        <taxon>Chelicerata</taxon>
        <taxon>Arachnida</taxon>
        <taxon>Araneae</taxon>
        <taxon>Araneomorphae</taxon>
        <taxon>Entelegynae</taxon>
        <taxon>Araneoidea</taxon>
        <taxon>Araneidae</taxon>
        <taxon>Araneus</taxon>
    </lineage>
</organism>
<keyword evidence="2" id="KW-1185">Reference proteome</keyword>